<dbReference type="PANTHER" id="PTHR43630:SF1">
    <property type="entry name" value="POLY-BETA-1,6-N-ACETYL-D-GLUCOSAMINE SYNTHASE"/>
    <property type="match status" value="1"/>
</dbReference>
<organism evidence="6 7">
    <name type="scientific">Marinobacter pelagius</name>
    <dbReference type="NCBI Taxonomy" id="379482"/>
    <lineage>
        <taxon>Bacteria</taxon>
        <taxon>Pseudomonadati</taxon>
        <taxon>Pseudomonadota</taxon>
        <taxon>Gammaproteobacteria</taxon>
        <taxon>Pseudomonadales</taxon>
        <taxon>Marinobacteraceae</taxon>
        <taxon>Marinobacter</taxon>
    </lineage>
</organism>
<keyword evidence="3 6" id="KW-0808">Transferase</keyword>
<dbReference type="SUPFAM" id="SSF53448">
    <property type="entry name" value="Nucleotide-diphospho-sugar transferases"/>
    <property type="match status" value="1"/>
</dbReference>
<evidence type="ECO:0000256" key="2">
    <source>
        <dbReference type="ARBA" id="ARBA00022676"/>
    </source>
</evidence>
<dbReference type="EMBL" id="QNRO01000021">
    <property type="protein sequence ID" value="RBP25689.1"/>
    <property type="molecule type" value="Genomic_DNA"/>
</dbReference>
<dbReference type="AlphaFoldDB" id="A0A366GFF4"/>
<feature type="transmembrane region" description="Helical" evidence="4">
    <location>
        <begin position="228"/>
        <end position="248"/>
    </location>
</feature>
<dbReference type="GO" id="GO:0016757">
    <property type="term" value="F:glycosyltransferase activity"/>
    <property type="evidence" value="ECO:0007669"/>
    <property type="project" value="UniProtKB-KW"/>
</dbReference>
<comment type="caution">
    <text evidence="6">The sequence shown here is derived from an EMBL/GenBank/DDBJ whole genome shotgun (WGS) entry which is preliminary data.</text>
</comment>
<feature type="domain" description="Glycosyltransferase 2-like" evidence="5">
    <location>
        <begin position="6"/>
        <end position="132"/>
    </location>
</feature>
<keyword evidence="4" id="KW-1133">Transmembrane helix</keyword>
<evidence type="ECO:0000313" key="6">
    <source>
        <dbReference type="EMBL" id="RBP25689.1"/>
    </source>
</evidence>
<dbReference type="InterPro" id="IPR029044">
    <property type="entry name" value="Nucleotide-diphossugar_trans"/>
</dbReference>
<name>A0A366GFF4_9GAMM</name>
<evidence type="ECO:0000259" key="5">
    <source>
        <dbReference type="Pfam" id="PF00535"/>
    </source>
</evidence>
<comment type="similarity">
    <text evidence="1">Belongs to the glycosyltransferase 2 family.</text>
</comment>
<dbReference type="OrthoDB" id="9069044at2"/>
<keyword evidence="4" id="KW-0472">Membrane</keyword>
<feature type="transmembrane region" description="Helical" evidence="4">
    <location>
        <begin position="186"/>
        <end position="207"/>
    </location>
</feature>
<evidence type="ECO:0000256" key="4">
    <source>
        <dbReference type="SAM" id="Phobius"/>
    </source>
</evidence>
<keyword evidence="4" id="KW-0812">Transmembrane</keyword>
<evidence type="ECO:0000313" key="7">
    <source>
        <dbReference type="Proteomes" id="UP000252995"/>
    </source>
</evidence>
<dbReference type="Pfam" id="PF00535">
    <property type="entry name" value="Glycos_transf_2"/>
    <property type="match status" value="1"/>
</dbReference>
<dbReference type="Gene3D" id="3.90.550.10">
    <property type="entry name" value="Spore Coat Polysaccharide Biosynthesis Protein SpsA, Chain A"/>
    <property type="match status" value="1"/>
</dbReference>
<keyword evidence="2" id="KW-0328">Glycosyltransferase</keyword>
<gene>
    <name evidence="6" type="ORF">DET50_12131</name>
</gene>
<dbReference type="Proteomes" id="UP000252995">
    <property type="component" value="Unassembled WGS sequence"/>
</dbReference>
<evidence type="ECO:0000256" key="3">
    <source>
        <dbReference type="ARBA" id="ARBA00022679"/>
    </source>
</evidence>
<dbReference type="InterPro" id="IPR001173">
    <property type="entry name" value="Glyco_trans_2-like"/>
</dbReference>
<proteinExistence type="inferred from homology"/>
<dbReference type="PANTHER" id="PTHR43630">
    <property type="entry name" value="POLY-BETA-1,6-N-ACETYL-D-GLUCOSAMINE SYNTHASE"/>
    <property type="match status" value="1"/>
</dbReference>
<protein>
    <submittedName>
        <fullName evidence="6">Cellulose synthase/poly-beta-1,6-N-acetylglucosamine synthase-like glycosyltransferase</fullName>
    </submittedName>
</protein>
<accession>A0A366GFF4</accession>
<sequence length="319" mass="35412">MKPFVSILIPALNEEKNIKKCLISTLSQDYPSERFEIIVMDNGSTDTTREIAESFGVRVIDAQDLRIGGVRNIGAKYSKGEILAYLDADCVADPDWLINGITLLLASQSIGAVGGPCHVPDQSTWVQQAWGWKHKDLGTSAVDALSTGSFFIRRDVFDNVGGFNDKIVAGEDTEISKKIKNTEKTLILSSSIAVVHMGYPVSLLDFIKRQVWQSRDYIKTKKNKKDPVFILVHLFAISIALGGVLTIFAKNRYSFGLCLGGSIVLPAALAFYRHIKLRRGCNLTILIQSFFLNFLYLLGRSIGLMISYVNTLARFLRLV</sequence>
<dbReference type="RefSeq" id="WP_113863695.1">
    <property type="nucleotide sequence ID" value="NZ_QNRO01000021.1"/>
</dbReference>
<reference evidence="6 7" key="1">
    <citation type="submission" date="2018-06" db="EMBL/GenBank/DDBJ databases">
        <title>Freshwater and sediment microbial communities from various areas in North America, analyzing microbe dynamics in response to fracking.</title>
        <authorList>
            <person name="Lamendella R."/>
        </authorList>
    </citation>
    <scope>NUCLEOTIDE SEQUENCE [LARGE SCALE GENOMIC DNA]</scope>
    <source>
        <strain evidence="6 7">114J</strain>
    </source>
</reference>
<feature type="transmembrane region" description="Helical" evidence="4">
    <location>
        <begin position="284"/>
        <end position="309"/>
    </location>
</feature>
<evidence type="ECO:0000256" key="1">
    <source>
        <dbReference type="ARBA" id="ARBA00006739"/>
    </source>
</evidence>
<feature type="transmembrane region" description="Helical" evidence="4">
    <location>
        <begin position="254"/>
        <end position="272"/>
    </location>
</feature>